<dbReference type="InParanoid" id="A0A7I4FAD3"/>
<accession>A0A7I4FAD3</accession>
<dbReference type="EnsemblPlants" id="Pp3c19_9670V3.1">
    <property type="protein sequence ID" value="Pp3c19_9670V3.1"/>
    <property type="gene ID" value="Pp3c19_9670"/>
</dbReference>
<dbReference type="EMBL" id="ABEU02000019">
    <property type="status" value="NOT_ANNOTATED_CDS"/>
    <property type="molecule type" value="Genomic_DNA"/>
</dbReference>
<evidence type="ECO:0000313" key="2">
    <source>
        <dbReference type="Proteomes" id="UP000006727"/>
    </source>
</evidence>
<reference evidence="1 2" key="2">
    <citation type="journal article" date="2018" name="Plant J.">
        <title>The Physcomitrella patens chromosome-scale assembly reveals moss genome structure and evolution.</title>
        <authorList>
            <person name="Lang D."/>
            <person name="Ullrich K.K."/>
            <person name="Murat F."/>
            <person name="Fuchs J."/>
            <person name="Jenkins J."/>
            <person name="Haas F.B."/>
            <person name="Piednoel M."/>
            <person name="Gundlach H."/>
            <person name="Van Bel M."/>
            <person name="Meyberg R."/>
            <person name="Vives C."/>
            <person name="Morata J."/>
            <person name="Symeonidi A."/>
            <person name="Hiss M."/>
            <person name="Muchero W."/>
            <person name="Kamisugi Y."/>
            <person name="Saleh O."/>
            <person name="Blanc G."/>
            <person name="Decker E.L."/>
            <person name="van Gessel N."/>
            <person name="Grimwood J."/>
            <person name="Hayes R.D."/>
            <person name="Graham S.W."/>
            <person name="Gunter L.E."/>
            <person name="McDaniel S.F."/>
            <person name="Hoernstein S.N.W."/>
            <person name="Larsson A."/>
            <person name="Li F.W."/>
            <person name="Perroud P.F."/>
            <person name="Phillips J."/>
            <person name="Ranjan P."/>
            <person name="Rokshar D.S."/>
            <person name="Rothfels C.J."/>
            <person name="Schneider L."/>
            <person name="Shu S."/>
            <person name="Stevenson D.W."/>
            <person name="Thummler F."/>
            <person name="Tillich M."/>
            <person name="Villarreal Aguilar J.C."/>
            <person name="Widiez T."/>
            <person name="Wong G.K."/>
            <person name="Wymore A."/>
            <person name="Zhang Y."/>
            <person name="Zimmer A.D."/>
            <person name="Quatrano R.S."/>
            <person name="Mayer K.F.X."/>
            <person name="Goodstein D."/>
            <person name="Casacuberta J.M."/>
            <person name="Vandepoele K."/>
            <person name="Reski R."/>
            <person name="Cuming A.C."/>
            <person name="Tuskan G.A."/>
            <person name="Maumus F."/>
            <person name="Salse J."/>
            <person name="Schmutz J."/>
            <person name="Rensing S.A."/>
        </authorList>
    </citation>
    <scope>NUCLEOTIDE SEQUENCE [LARGE SCALE GENOMIC DNA]</scope>
    <source>
        <strain evidence="1 2">cv. Gransden 2004</strain>
    </source>
</reference>
<proteinExistence type="predicted"/>
<dbReference type="Proteomes" id="UP000006727">
    <property type="component" value="Chromosome 19"/>
</dbReference>
<protein>
    <submittedName>
        <fullName evidence="1">Uncharacterized protein</fullName>
    </submittedName>
</protein>
<reference evidence="1 2" key="1">
    <citation type="journal article" date="2008" name="Science">
        <title>The Physcomitrella genome reveals evolutionary insights into the conquest of land by plants.</title>
        <authorList>
            <person name="Rensing S."/>
            <person name="Lang D."/>
            <person name="Zimmer A."/>
            <person name="Terry A."/>
            <person name="Salamov A."/>
            <person name="Shapiro H."/>
            <person name="Nishiyama T."/>
            <person name="Perroud P.-F."/>
            <person name="Lindquist E."/>
            <person name="Kamisugi Y."/>
            <person name="Tanahashi T."/>
            <person name="Sakakibara K."/>
            <person name="Fujita T."/>
            <person name="Oishi K."/>
            <person name="Shin-I T."/>
            <person name="Kuroki Y."/>
            <person name="Toyoda A."/>
            <person name="Suzuki Y."/>
            <person name="Hashimoto A."/>
            <person name="Yamaguchi K."/>
            <person name="Sugano A."/>
            <person name="Kohara Y."/>
            <person name="Fujiyama A."/>
            <person name="Anterola A."/>
            <person name="Aoki S."/>
            <person name="Ashton N."/>
            <person name="Barbazuk W.B."/>
            <person name="Barker E."/>
            <person name="Bennetzen J."/>
            <person name="Bezanilla M."/>
            <person name="Blankenship R."/>
            <person name="Cho S.H."/>
            <person name="Dutcher S."/>
            <person name="Estelle M."/>
            <person name="Fawcett J.A."/>
            <person name="Gundlach H."/>
            <person name="Hanada K."/>
            <person name="Heyl A."/>
            <person name="Hicks K.A."/>
            <person name="Hugh J."/>
            <person name="Lohr M."/>
            <person name="Mayer K."/>
            <person name="Melkozernov A."/>
            <person name="Murata T."/>
            <person name="Nelson D."/>
            <person name="Pils B."/>
            <person name="Prigge M."/>
            <person name="Reiss B."/>
            <person name="Renner T."/>
            <person name="Rombauts S."/>
            <person name="Rushton P."/>
            <person name="Sanderfoot A."/>
            <person name="Schween G."/>
            <person name="Shiu S.-H."/>
            <person name="Stueber K."/>
            <person name="Theodoulou F.L."/>
            <person name="Tu H."/>
            <person name="Van de Peer Y."/>
            <person name="Verrier P.J."/>
            <person name="Waters E."/>
            <person name="Wood A."/>
            <person name="Yang L."/>
            <person name="Cove D."/>
            <person name="Cuming A."/>
            <person name="Hasebe M."/>
            <person name="Lucas S."/>
            <person name="Mishler D.B."/>
            <person name="Reski R."/>
            <person name="Grigoriev I."/>
            <person name="Quatrano R.S."/>
            <person name="Boore J.L."/>
        </authorList>
    </citation>
    <scope>NUCLEOTIDE SEQUENCE [LARGE SCALE GENOMIC DNA]</scope>
    <source>
        <strain evidence="1 2">cv. Gransden 2004</strain>
    </source>
</reference>
<dbReference type="Gramene" id="Pp3c19_9670V3.1">
    <property type="protein sequence ID" value="Pp3c19_9670V3.1"/>
    <property type="gene ID" value="Pp3c19_9670"/>
</dbReference>
<keyword evidence="2" id="KW-1185">Reference proteome</keyword>
<evidence type="ECO:0000313" key="1">
    <source>
        <dbReference type="EnsemblPlants" id="Pp3c19_9670V3.1"/>
    </source>
</evidence>
<reference evidence="1" key="3">
    <citation type="submission" date="2020-12" db="UniProtKB">
        <authorList>
            <consortium name="EnsemblPlants"/>
        </authorList>
    </citation>
    <scope>IDENTIFICATION</scope>
</reference>
<name>A0A7I4FAD3_PHYPA</name>
<organism evidence="1 2">
    <name type="scientific">Physcomitrium patens</name>
    <name type="common">Spreading-leaved earth moss</name>
    <name type="synonym">Physcomitrella patens</name>
    <dbReference type="NCBI Taxonomy" id="3218"/>
    <lineage>
        <taxon>Eukaryota</taxon>
        <taxon>Viridiplantae</taxon>
        <taxon>Streptophyta</taxon>
        <taxon>Embryophyta</taxon>
        <taxon>Bryophyta</taxon>
        <taxon>Bryophytina</taxon>
        <taxon>Bryopsida</taxon>
        <taxon>Funariidae</taxon>
        <taxon>Funariales</taxon>
        <taxon>Funariaceae</taxon>
        <taxon>Physcomitrium</taxon>
    </lineage>
</organism>
<dbReference type="AlphaFoldDB" id="A0A7I4FAD3"/>
<sequence length="243" mass="25965">MDPRLEGPNAEPGFTVTKGVHKCRQPQSKCGTAASCQRFGQQNPRHTRSEQQQQAHPSLCIYTFLPDSASPHHKASEEVEEEIHCFSTTTVASQASLHFLGTFFRSGCSIVRSWQVGAEKKGDEDGVAGLLAGWETGYGWSPCACAVPVALACAQVVRSSAAAFLLGCASHCRRCGGFRCALVRCPAVKAAPALRSTLPGRCSRRLVLQFGGSIDWTSVCGGCVLPLAEHEAVQACLTWEEAA</sequence>